<dbReference type="PROSITE" id="PS50930">
    <property type="entry name" value="HTH_LYTTR"/>
    <property type="match status" value="1"/>
</dbReference>
<feature type="modified residue" description="4-aspartylphosphate" evidence="1">
    <location>
        <position position="55"/>
    </location>
</feature>
<evidence type="ECO:0000313" key="5">
    <source>
        <dbReference type="Proteomes" id="UP000480178"/>
    </source>
</evidence>
<keyword evidence="5" id="KW-1185">Reference proteome</keyword>
<name>A0A6C0GSX8_9BACT</name>
<dbReference type="SMART" id="SM00448">
    <property type="entry name" value="REC"/>
    <property type="match status" value="1"/>
</dbReference>
<protein>
    <submittedName>
        <fullName evidence="4">Response regulator transcription factor</fullName>
    </submittedName>
</protein>
<evidence type="ECO:0000259" key="3">
    <source>
        <dbReference type="PROSITE" id="PS50930"/>
    </source>
</evidence>
<dbReference type="Pfam" id="PF04397">
    <property type="entry name" value="LytTR"/>
    <property type="match status" value="1"/>
</dbReference>
<dbReference type="Pfam" id="PF00072">
    <property type="entry name" value="Response_reg"/>
    <property type="match status" value="1"/>
</dbReference>
<dbReference type="SUPFAM" id="SSF52172">
    <property type="entry name" value="CheY-like"/>
    <property type="match status" value="1"/>
</dbReference>
<accession>A0A6C0GSX8</accession>
<reference evidence="4 5" key="1">
    <citation type="submission" date="2020-01" db="EMBL/GenBank/DDBJ databases">
        <authorList>
            <person name="Kim M.K."/>
        </authorList>
    </citation>
    <scope>NUCLEOTIDE SEQUENCE [LARGE SCALE GENOMIC DNA]</scope>
    <source>
        <strain evidence="4 5">172606-1</strain>
    </source>
</reference>
<keyword evidence="1" id="KW-0597">Phosphoprotein</keyword>
<dbReference type="Proteomes" id="UP000480178">
    <property type="component" value="Chromosome"/>
</dbReference>
<proteinExistence type="predicted"/>
<dbReference type="AlphaFoldDB" id="A0A6C0GSX8"/>
<gene>
    <name evidence="4" type="ORF">GXP67_29970</name>
</gene>
<feature type="domain" description="Response regulatory" evidence="2">
    <location>
        <begin position="3"/>
        <end position="116"/>
    </location>
</feature>
<dbReference type="InterPro" id="IPR007492">
    <property type="entry name" value="LytTR_DNA-bd_dom"/>
</dbReference>
<sequence length="249" mass="28873">MIHTLIIDDEADGRNALRIAIEKYFPEVSIKGIYETPEQGLEAIRTTTPDLVFLDVQMPHMSGFDLLKHVSPFNFEVIFVTAHDQYAIKAIRFSALDYLLKPVDIDDLRVALEKVKERLHHKNAQHQYQSVLHNIQHKAGKIERLAVPTQEGIEFFNTADIIFCEAEGSYTQLILTQKRKQLVSRNLKDFESLLADSGFCRVHHTYLINLRHVHKYIRGEGGYVIMTDNHHVDISRRKKEEFLQLLDKL</sequence>
<dbReference type="RefSeq" id="WP_162446557.1">
    <property type="nucleotide sequence ID" value="NZ_CP048222.1"/>
</dbReference>
<dbReference type="PROSITE" id="PS50110">
    <property type="entry name" value="RESPONSE_REGULATORY"/>
    <property type="match status" value="1"/>
</dbReference>
<evidence type="ECO:0000259" key="2">
    <source>
        <dbReference type="PROSITE" id="PS50110"/>
    </source>
</evidence>
<dbReference type="SMART" id="SM00850">
    <property type="entry name" value="LytTR"/>
    <property type="match status" value="1"/>
</dbReference>
<evidence type="ECO:0000256" key="1">
    <source>
        <dbReference type="PROSITE-ProRule" id="PRU00169"/>
    </source>
</evidence>
<evidence type="ECO:0000313" key="4">
    <source>
        <dbReference type="EMBL" id="QHT70580.1"/>
    </source>
</evidence>
<dbReference type="PANTHER" id="PTHR37299">
    <property type="entry name" value="TRANSCRIPTIONAL REGULATOR-RELATED"/>
    <property type="match status" value="1"/>
</dbReference>
<dbReference type="InterPro" id="IPR001789">
    <property type="entry name" value="Sig_transdc_resp-reg_receiver"/>
</dbReference>
<dbReference type="Gene3D" id="2.40.50.1020">
    <property type="entry name" value="LytTr DNA-binding domain"/>
    <property type="match status" value="1"/>
</dbReference>
<feature type="domain" description="HTH LytTR-type" evidence="3">
    <location>
        <begin position="145"/>
        <end position="248"/>
    </location>
</feature>
<dbReference type="InterPro" id="IPR011006">
    <property type="entry name" value="CheY-like_superfamily"/>
</dbReference>
<dbReference type="InterPro" id="IPR046947">
    <property type="entry name" value="LytR-like"/>
</dbReference>
<dbReference type="GO" id="GO:0000156">
    <property type="term" value="F:phosphorelay response regulator activity"/>
    <property type="evidence" value="ECO:0007669"/>
    <property type="project" value="InterPro"/>
</dbReference>
<dbReference type="KEGG" id="rhoz:GXP67_29970"/>
<dbReference type="GO" id="GO:0003677">
    <property type="term" value="F:DNA binding"/>
    <property type="evidence" value="ECO:0007669"/>
    <property type="project" value="InterPro"/>
</dbReference>
<dbReference type="EMBL" id="CP048222">
    <property type="protein sequence ID" value="QHT70580.1"/>
    <property type="molecule type" value="Genomic_DNA"/>
</dbReference>
<dbReference type="Gene3D" id="3.40.50.2300">
    <property type="match status" value="1"/>
</dbReference>
<organism evidence="4 5">
    <name type="scientific">Rhodocytophaga rosea</name>
    <dbReference type="NCBI Taxonomy" id="2704465"/>
    <lineage>
        <taxon>Bacteria</taxon>
        <taxon>Pseudomonadati</taxon>
        <taxon>Bacteroidota</taxon>
        <taxon>Cytophagia</taxon>
        <taxon>Cytophagales</taxon>
        <taxon>Rhodocytophagaceae</taxon>
        <taxon>Rhodocytophaga</taxon>
    </lineage>
</organism>
<dbReference type="PANTHER" id="PTHR37299:SF1">
    <property type="entry name" value="STAGE 0 SPORULATION PROTEIN A HOMOLOG"/>
    <property type="match status" value="1"/>
</dbReference>